<reference evidence="7 8" key="1">
    <citation type="submission" date="2021-04" db="EMBL/GenBank/DDBJ databases">
        <authorList>
            <person name="Bliznina A."/>
        </authorList>
    </citation>
    <scope>NUCLEOTIDE SEQUENCE [LARGE SCALE GENOMIC DNA]</scope>
</reference>
<dbReference type="PANTHER" id="PTHR46091">
    <property type="entry name" value="BLR7054 PROTEIN"/>
    <property type="match status" value="1"/>
</dbReference>
<evidence type="ECO:0000256" key="1">
    <source>
        <dbReference type="ARBA" id="ARBA00005855"/>
    </source>
</evidence>
<name>A0ABN7SVI3_OIKDI</name>
<accession>A0ABN7SVI3</accession>
<keyword evidence="2" id="KW-0285">Flavoprotein</keyword>
<dbReference type="PANTHER" id="PTHR46091:SF3">
    <property type="entry name" value="AMINE OXIDASE DOMAIN-CONTAINING PROTEIN"/>
    <property type="match status" value="1"/>
</dbReference>
<evidence type="ECO:0000256" key="5">
    <source>
        <dbReference type="ARBA" id="ARBA00022857"/>
    </source>
</evidence>
<dbReference type="SUPFAM" id="SSF51905">
    <property type="entry name" value="FAD/NAD(P)-binding domain"/>
    <property type="match status" value="1"/>
</dbReference>
<gene>
    <name evidence="7" type="ORF">OKIOD_LOCUS10628</name>
</gene>
<protein>
    <submittedName>
        <fullName evidence="7">Oidioi.mRNA.OKI2018_I69.chr1.g1863.t1.cds</fullName>
    </submittedName>
</protein>
<evidence type="ECO:0000313" key="7">
    <source>
        <dbReference type="EMBL" id="CAG5105132.1"/>
    </source>
</evidence>
<keyword evidence="4" id="KW-0274">FAD</keyword>
<dbReference type="EMBL" id="OU015566">
    <property type="protein sequence ID" value="CAG5105132.1"/>
    <property type="molecule type" value="Genomic_DNA"/>
</dbReference>
<dbReference type="Proteomes" id="UP001158576">
    <property type="component" value="Chromosome 1"/>
</dbReference>
<keyword evidence="6" id="KW-0520">NAD</keyword>
<sequence length="473" mass="52740">MGFYDFVAAAGKSSIAIYAKQVGGPVGAWIVNNPKTATATGVTVIGGYLFYYFTHQKYPAPWLDRRKLKSGLSKKQLLEDELTAEKVEKEEWDVIIIGSGGCGLTTGNLLARSGLKVLILEKHYVAGGCTHTWEKDGREFDTGVHYLGNSAKDLSATTGAMFDFMSDGNLKWSELDDNFDTVVLNGEDGEQDRFKFIRESKTIHDNTKASLLEKFPEEAENIEKFFSDLKAFKKSGLYLGLYKILPLWFLKPLIALGLHNRLFDNKAFTTTVKDYLDSITSNKKLQCILNYCFGDYGTQPRKAPLFIGLALIDHFRKGGVFPIGGSSKLTMDLAEPIAARGGKILVRANVLQINEERGNVTGVTVLPTGAKSGGKPFFIPAKKVVSTASVWFTNMMIANEKLRLQIDHLTPGLGAMYIFFGMDKAVGDLPKRNWWCYNTKEYDFDKTVDEFMSLETADFLARVQTPRFLNQSY</sequence>
<keyword evidence="5" id="KW-0521">NADP</keyword>
<evidence type="ECO:0000256" key="6">
    <source>
        <dbReference type="ARBA" id="ARBA00023027"/>
    </source>
</evidence>
<dbReference type="Gene3D" id="3.50.50.60">
    <property type="entry name" value="FAD/NAD(P)-binding domain"/>
    <property type="match status" value="2"/>
</dbReference>
<proteinExistence type="inferred from homology"/>
<evidence type="ECO:0000256" key="4">
    <source>
        <dbReference type="ARBA" id="ARBA00022827"/>
    </source>
</evidence>
<evidence type="ECO:0000256" key="3">
    <source>
        <dbReference type="ARBA" id="ARBA00022729"/>
    </source>
</evidence>
<organism evidence="7 8">
    <name type="scientific">Oikopleura dioica</name>
    <name type="common">Tunicate</name>
    <dbReference type="NCBI Taxonomy" id="34765"/>
    <lineage>
        <taxon>Eukaryota</taxon>
        <taxon>Metazoa</taxon>
        <taxon>Chordata</taxon>
        <taxon>Tunicata</taxon>
        <taxon>Appendicularia</taxon>
        <taxon>Copelata</taxon>
        <taxon>Oikopleuridae</taxon>
        <taxon>Oikopleura</taxon>
    </lineage>
</organism>
<dbReference type="Pfam" id="PF13450">
    <property type="entry name" value="NAD_binding_8"/>
    <property type="match status" value="1"/>
</dbReference>
<dbReference type="InterPro" id="IPR052206">
    <property type="entry name" value="Retinol_saturase"/>
</dbReference>
<keyword evidence="3" id="KW-0732">Signal</keyword>
<evidence type="ECO:0000256" key="2">
    <source>
        <dbReference type="ARBA" id="ARBA00022630"/>
    </source>
</evidence>
<dbReference type="InterPro" id="IPR036188">
    <property type="entry name" value="FAD/NAD-bd_sf"/>
</dbReference>
<keyword evidence="8" id="KW-1185">Reference proteome</keyword>
<comment type="similarity">
    <text evidence="1">Belongs to the carotenoid/retinoid oxidoreductase family. CrtISO subfamily.</text>
</comment>
<evidence type="ECO:0000313" key="8">
    <source>
        <dbReference type="Proteomes" id="UP001158576"/>
    </source>
</evidence>